<keyword evidence="1" id="KW-0472">Membrane</keyword>
<evidence type="ECO:0000313" key="4">
    <source>
        <dbReference type="Proteomes" id="UP000004259"/>
    </source>
</evidence>
<dbReference type="EMBL" id="ADKM02000086">
    <property type="protein sequence ID" value="EGC02832.1"/>
    <property type="molecule type" value="Genomic_DNA"/>
</dbReference>
<dbReference type="AlphaFoldDB" id="E9SD62"/>
<feature type="transmembrane region" description="Helical" evidence="1">
    <location>
        <begin position="7"/>
        <end position="33"/>
    </location>
</feature>
<dbReference type="Pfam" id="PF25191">
    <property type="entry name" value="DUF7832"/>
    <property type="match status" value="1"/>
</dbReference>
<feature type="transmembrane region" description="Helical" evidence="1">
    <location>
        <begin position="80"/>
        <end position="99"/>
    </location>
</feature>
<reference evidence="3 4" key="1">
    <citation type="submission" date="2011-02" db="EMBL/GenBank/DDBJ databases">
        <authorList>
            <person name="Nelson K.E."/>
            <person name="Sutton G."/>
            <person name="Torralba M."/>
            <person name="Durkin S."/>
            <person name="Harkins D."/>
            <person name="Montgomery R."/>
            <person name="Ziemer C."/>
            <person name="Klaassens E."/>
            <person name="Ocuiv P."/>
            <person name="Morrison M."/>
        </authorList>
    </citation>
    <scope>NUCLEOTIDE SEQUENCE [LARGE SCALE GENOMIC DNA]</scope>
    <source>
        <strain evidence="3 4">8</strain>
    </source>
</reference>
<feature type="domain" description="DUF7832" evidence="2">
    <location>
        <begin position="186"/>
        <end position="266"/>
    </location>
</feature>
<gene>
    <name evidence="3" type="ORF">CUS_6078</name>
</gene>
<dbReference type="Proteomes" id="UP000004259">
    <property type="component" value="Unassembled WGS sequence"/>
</dbReference>
<dbReference type="OrthoDB" id="4827574at2"/>
<name>E9SD62_RUMAL</name>
<keyword evidence="1" id="KW-1133">Transmembrane helix</keyword>
<accession>E9SD62</accession>
<keyword evidence="1" id="KW-0812">Transmembrane</keyword>
<sequence length="547" mass="61986">MKKAGRVLLYILFSLFAVADTVFGVVFIGATVAPTKGNDPLCTPIQVVLFTLCFFLMMLINVGGIARLTNHKKLVLPSTLLMNIFVGLSFGVIPVLMLIEERLYLIYGVVLLIGALFGLFAVLLGKHADRLSPDTKVGLLDNPFRGFKRFESVKAEWSWESAAKEYFGGEIPEDPERIDTNTSDRIHRYAAMPIASYLCWLLRRDMLSEIFYDGVPENLVADIKAGHGDPLALFECCDCTLTEDMLTSKGYRFTNDYFHDTGFFHNVCSDSFQFDYFDIIGGGKNYYVNEFSWEKQLELEAVIDSRLSEFVISDEDDDNYYEYPEVGSAHTKMFGEMTVYADTNVDPAYIKRCIDHIEQPSEKLENALYDSLSERLCYTEEIPADRQEVYNYYNDLSMYILPPRGSEPAYILSGGEEVDPEHGCELAVRGDYASDVCPALDVELPWSESFDWKYRAAVSDREKTRRVSAVPPEFGGGNGADNWLNMPEVLADFKEICDRRIICLMKQGSMLKYSFSPTFDNYGRVIGLEVKAVKGDDTYSFIDHLYL</sequence>
<dbReference type="RefSeq" id="WP_002850244.1">
    <property type="nucleotide sequence ID" value="NZ_ADKM02000086.1"/>
</dbReference>
<dbReference type="InterPro" id="IPR057154">
    <property type="entry name" value="DUF7832"/>
</dbReference>
<feature type="transmembrane region" description="Helical" evidence="1">
    <location>
        <begin position="45"/>
        <end position="68"/>
    </location>
</feature>
<feature type="transmembrane region" description="Helical" evidence="1">
    <location>
        <begin position="105"/>
        <end position="124"/>
    </location>
</feature>
<evidence type="ECO:0000259" key="2">
    <source>
        <dbReference type="Pfam" id="PF25191"/>
    </source>
</evidence>
<organism evidence="3 4">
    <name type="scientific">Ruminococcus albus 8</name>
    <dbReference type="NCBI Taxonomy" id="246199"/>
    <lineage>
        <taxon>Bacteria</taxon>
        <taxon>Bacillati</taxon>
        <taxon>Bacillota</taxon>
        <taxon>Clostridia</taxon>
        <taxon>Eubacteriales</taxon>
        <taxon>Oscillospiraceae</taxon>
        <taxon>Ruminococcus</taxon>
    </lineage>
</organism>
<evidence type="ECO:0000256" key="1">
    <source>
        <dbReference type="SAM" id="Phobius"/>
    </source>
</evidence>
<protein>
    <recommendedName>
        <fullName evidence="2">DUF7832 domain-containing protein</fullName>
    </recommendedName>
</protein>
<comment type="caution">
    <text evidence="3">The sequence shown here is derived from an EMBL/GenBank/DDBJ whole genome shotgun (WGS) entry which is preliminary data.</text>
</comment>
<dbReference type="eggNOG" id="ENOG502ZV2A">
    <property type="taxonomic scope" value="Bacteria"/>
</dbReference>
<proteinExistence type="predicted"/>
<dbReference type="STRING" id="246199.CUS_6078"/>
<evidence type="ECO:0000313" key="3">
    <source>
        <dbReference type="EMBL" id="EGC02832.1"/>
    </source>
</evidence>
<keyword evidence="4" id="KW-1185">Reference proteome</keyword>